<accession>A0ACB9UHS8</accession>
<reference evidence="1" key="1">
    <citation type="submission" date="2022-03" db="EMBL/GenBank/DDBJ databases">
        <title>Genomic analyses of argali, domestic sheep and their hybrids provide insights into chromosomal evolution, heterosis and genetic basis of agronomic traits.</title>
        <authorList>
            <person name="Li M."/>
        </authorList>
    </citation>
    <scope>NUCLEOTIDE SEQUENCE</scope>
    <source>
        <strain evidence="1">F1 hybrid</strain>
    </source>
</reference>
<sequence length="232" mass="27139">MSKFLKHFTVVGDDYHAWNINYKKWENEEEEEEEEQPPPTAASASAEEGRATDPTPAPAPVPRPRLDFRTTLRKLFSAHRFQVIIICLVVLDALLVLAELVLDLRIIQPDKNNYAPRVFHYMSLAILTFFMTEIFFKILVFRLEFFHHKFEILDAIVVVISFILDIVLLFREHEFEALGLLILLRLWRVARIINGIIISVKTRSERQLLRLKQINIQLATKIQHLEFSCSEK</sequence>
<organism evidence="1 2">
    <name type="scientific">Ovis ammon polii x Ovis aries</name>
    <dbReference type="NCBI Taxonomy" id="2918886"/>
    <lineage>
        <taxon>Eukaryota</taxon>
        <taxon>Metazoa</taxon>
        <taxon>Chordata</taxon>
        <taxon>Craniata</taxon>
        <taxon>Vertebrata</taxon>
        <taxon>Euteleostomi</taxon>
        <taxon>Mammalia</taxon>
        <taxon>Eutheria</taxon>
        <taxon>Laurasiatheria</taxon>
        <taxon>Artiodactyla</taxon>
        <taxon>Ruminantia</taxon>
        <taxon>Pecora</taxon>
        <taxon>Bovidae</taxon>
        <taxon>Caprinae</taxon>
        <taxon>Ovis</taxon>
    </lineage>
</organism>
<keyword evidence="2" id="KW-1185">Reference proteome</keyword>
<comment type="caution">
    <text evidence="1">The sequence shown here is derived from an EMBL/GenBank/DDBJ whole genome shotgun (WGS) entry which is preliminary data.</text>
</comment>
<dbReference type="EMBL" id="CM043042">
    <property type="protein sequence ID" value="KAI4569123.1"/>
    <property type="molecule type" value="Genomic_DNA"/>
</dbReference>
<evidence type="ECO:0000313" key="2">
    <source>
        <dbReference type="Proteomes" id="UP001057279"/>
    </source>
</evidence>
<evidence type="ECO:0000313" key="1">
    <source>
        <dbReference type="EMBL" id="KAI4569123.1"/>
    </source>
</evidence>
<protein>
    <submittedName>
        <fullName evidence="1">Uncharacterized protein</fullName>
    </submittedName>
</protein>
<feature type="non-terminal residue" evidence="1">
    <location>
        <position position="232"/>
    </location>
</feature>
<gene>
    <name evidence="1" type="ORF">MJG53_020993</name>
</gene>
<proteinExistence type="predicted"/>
<name>A0ACB9UHS8_9CETA</name>
<dbReference type="Proteomes" id="UP001057279">
    <property type="component" value="Linkage Group LG17"/>
</dbReference>